<dbReference type="GO" id="GO:0005886">
    <property type="term" value="C:plasma membrane"/>
    <property type="evidence" value="ECO:0007669"/>
    <property type="project" value="UniProtKB-SubCell"/>
</dbReference>
<evidence type="ECO:0000256" key="1">
    <source>
        <dbReference type="ARBA" id="ARBA00004651"/>
    </source>
</evidence>
<feature type="transmembrane region" description="Helical" evidence="10">
    <location>
        <begin position="73"/>
        <end position="95"/>
    </location>
</feature>
<dbReference type="Gene3D" id="1.20.1070.10">
    <property type="entry name" value="Rhodopsin 7-helix transmembrane proteins"/>
    <property type="match status" value="1"/>
</dbReference>
<dbReference type="PRINTS" id="PR00237">
    <property type="entry name" value="GPCRRHODOPSN"/>
</dbReference>
<evidence type="ECO:0000256" key="3">
    <source>
        <dbReference type="ARBA" id="ARBA00022692"/>
    </source>
</evidence>
<keyword evidence="3 10" id="KW-0812">Transmembrane</keyword>
<dbReference type="OrthoDB" id="6435638at2759"/>
<sequence>MNSDADADTTIRFNQSSLYEDVYSTAPNDGVLLMKFTCENGFDEFQKNGSCQNNTTEMLPMDLVFTDENMVTIVAYTCMFIVAACGNLTVFITLFRNRNIKSRVNQFIFHLSIADLVVTFIMLPLEIIWNITVAWKAGDPACRILMFFRILGLYLSSFILVTISLDRYFAIVHPLSLNDADKRGRIMLILAWCFSIVASIPQSVIFHVETHPKYRTFRQCVTFNFFPSHNHELAYNLFNLITLYALPLLIITTSYSLILWEISKKTKQCKEETKCLSTRSRLRRSSVGNMERARIRTLKMTLVIVSVFVICWTPYFVLSAWWWFDSDSASQLDPKVQRGLFLFAVSNSCMDPIVYGMFTINFKREFVRCCCCLKTSWKRHKLQRLTGKFQTSTGVQRGPLSHTASNNSCRSLPGTNVVKFFDDAAICGNGGSPVLSRDLLKPKLDTGSRRANVNNFMKVNLPALEKTVTMDKHSMLM</sequence>
<feature type="domain" description="G-protein coupled receptors family 1 profile" evidence="11">
    <location>
        <begin position="86"/>
        <end position="355"/>
    </location>
</feature>
<dbReference type="Pfam" id="PF00001">
    <property type="entry name" value="7tm_1"/>
    <property type="match status" value="1"/>
</dbReference>
<feature type="transmembrane region" description="Helical" evidence="10">
    <location>
        <begin position="107"/>
        <end position="132"/>
    </location>
</feature>
<feature type="transmembrane region" description="Helical" evidence="10">
    <location>
        <begin position="300"/>
        <end position="324"/>
    </location>
</feature>
<evidence type="ECO:0000256" key="10">
    <source>
        <dbReference type="RuleBase" id="RU046427"/>
    </source>
</evidence>
<keyword evidence="13" id="KW-1185">Reference proteome</keyword>
<keyword evidence="7 10" id="KW-0675">Receptor</keyword>
<comment type="similarity">
    <text evidence="10">Belongs to the G-protein coupled receptor 1 family. Vasopressin/oxytocin receptor subfamily.</text>
</comment>
<dbReference type="GO" id="GO:0005000">
    <property type="term" value="F:vasopressin receptor activity"/>
    <property type="evidence" value="ECO:0007669"/>
    <property type="project" value="InterPro"/>
</dbReference>
<feature type="transmembrane region" description="Helical" evidence="10">
    <location>
        <begin position="186"/>
        <end position="208"/>
    </location>
</feature>
<evidence type="ECO:0000256" key="8">
    <source>
        <dbReference type="ARBA" id="ARBA00023180"/>
    </source>
</evidence>
<evidence type="ECO:0000256" key="4">
    <source>
        <dbReference type="ARBA" id="ARBA00022989"/>
    </source>
</evidence>
<dbReference type="PANTHER" id="PTHR24241:SF59">
    <property type="entry name" value="ADIPOKINETIC HORMONE RECEPTOR, ISOFORM C"/>
    <property type="match status" value="1"/>
</dbReference>
<dbReference type="EnsemblMetazoa" id="G10199.4">
    <property type="protein sequence ID" value="G10199.4:cds"/>
    <property type="gene ID" value="G10199"/>
</dbReference>
<proteinExistence type="inferred from homology"/>
<name>A0A8W8HM16_MAGGI</name>
<dbReference type="InterPro" id="IPR017452">
    <property type="entry name" value="GPCR_Rhodpsn_7TM"/>
</dbReference>
<keyword evidence="2" id="KW-1003">Cell membrane</keyword>
<keyword evidence="8 10" id="KW-0325">Glycoprotein</keyword>
<dbReference type="CDD" id="cd15382">
    <property type="entry name" value="7tmA_AKHR"/>
    <property type="match status" value="1"/>
</dbReference>
<dbReference type="InterPro" id="IPR000276">
    <property type="entry name" value="GPCR_Rhodpsn"/>
</dbReference>
<reference evidence="12" key="1">
    <citation type="submission" date="2022-08" db="UniProtKB">
        <authorList>
            <consortium name="EnsemblMetazoa"/>
        </authorList>
    </citation>
    <scope>IDENTIFICATION</scope>
    <source>
        <strain evidence="12">05x7-T-G4-1.051#20</strain>
    </source>
</reference>
<dbReference type="SUPFAM" id="SSF81321">
    <property type="entry name" value="Family A G protein-coupled receptor-like"/>
    <property type="match status" value="1"/>
</dbReference>
<keyword evidence="6 10" id="KW-0472">Membrane</keyword>
<feature type="transmembrane region" description="Helical" evidence="10">
    <location>
        <begin position="237"/>
        <end position="260"/>
    </location>
</feature>
<feature type="transmembrane region" description="Helical" evidence="10">
    <location>
        <begin position="144"/>
        <end position="165"/>
    </location>
</feature>
<evidence type="ECO:0000256" key="9">
    <source>
        <dbReference type="ARBA" id="ARBA00023224"/>
    </source>
</evidence>
<dbReference type="PROSITE" id="PS00237">
    <property type="entry name" value="G_PROTEIN_RECEP_F1_1"/>
    <property type="match status" value="1"/>
</dbReference>
<feature type="transmembrane region" description="Helical" evidence="10">
    <location>
        <begin position="336"/>
        <end position="358"/>
    </location>
</feature>
<keyword evidence="9 10" id="KW-0807">Transducer</keyword>
<dbReference type="Proteomes" id="UP000005408">
    <property type="component" value="Unassembled WGS sequence"/>
</dbReference>
<dbReference type="PANTHER" id="PTHR24241">
    <property type="entry name" value="NEUROPEPTIDE RECEPTOR-RELATED G-PROTEIN COUPLED RECEPTOR"/>
    <property type="match status" value="1"/>
</dbReference>
<dbReference type="GO" id="GO:0032870">
    <property type="term" value="P:cellular response to hormone stimulus"/>
    <property type="evidence" value="ECO:0007669"/>
    <property type="project" value="TreeGrafter"/>
</dbReference>
<dbReference type="InterPro" id="IPR001817">
    <property type="entry name" value="Vasoprsn_rcpt"/>
</dbReference>
<evidence type="ECO:0000256" key="7">
    <source>
        <dbReference type="ARBA" id="ARBA00023170"/>
    </source>
</evidence>
<keyword evidence="5 10" id="KW-0297">G-protein coupled receptor</keyword>
<evidence type="ECO:0000313" key="12">
    <source>
        <dbReference type="EnsemblMetazoa" id="G10199.4:cds"/>
    </source>
</evidence>
<evidence type="ECO:0000259" key="11">
    <source>
        <dbReference type="PROSITE" id="PS50262"/>
    </source>
</evidence>
<dbReference type="GO" id="GO:0042277">
    <property type="term" value="F:peptide binding"/>
    <property type="evidence" value="ECO:0007669"/>
    <property type="project" value="TreeGrafter"/>
</dbReference>
<accession>A0A8W8HM16</accession>
<dbReference type="AlphaFoldDB" id="A0A8W8HM16"/>
<comment type="subcellular location">
    <subcellularLocation>
        <location evidence="1 10">Cell membrane</location>
        <topology evidence="1 10">Multi-pass membrane protein</topology>
    </subcellularLocation>
</comment>
<protein>
    <recommendedName>
        <fullName evidence="11">G-protein coupled receptors family 1 profile domain-containing protein</fullName>
    </recommendedName>
</protein>
<evidence type="ECO:0000256" key="6">
    <source>
        <dbReference type="ARBA" id="ARBA00023136"/>
    </source>
</evidence>
<evidence type="ECO:0000256" key="2">
    <source>
        <dbReference type="ARBA" id="ARBA00022475"/>
    </source>
</evidence>
<evidence type="ECO:0000256" key="5">
    <source>
        <dbReference type="ARBA" id="ARBA00023040"/>
    </source>
</evidence>
<organism evidence="12 13">
    <name type="scientific">Magallana gigas</name>
    <name type="common">Pacific oyster</name>
    <name type="synonym">Crassostrea gigas</name>
    <dbReference type="NCBI Taxonomy" id="29159"/>
    <lineage>
        <taxon>Eukaryota</taxon>
        <taxon>Metazoa</taxon>
        <taxon>Spiralia</taxon>
        <taxon>Lophotrochozoa</taxon>
        <taxon>Mollusca</taxon>
        <taxon>Bivalvia</taxon>
        <taxon>Autobranchia</taxon>
        <taxon>Pteriomorphia</taxon>
        <taxon>Ostreida</taxon>
        <taxon>Ostreoidea</taxon>
        <taxon>Ostreidae</taxon>
        <taxon>Magallana</taxon>
    </lineage>
</organism>
<dbReference type="PROSITE" id="PS50262">
    <property type="entry name" value="G_PROTEIN_RECEP_F1_2"/>
    <property type="match status" value="1"/>
</dbReference>
<dbReference type="EnsemblMetazoa" id="G10199.1">
    <property type="protein sequence ID" value="G10199.1:cds"/>
    <property type="gene ID" value="G10199"/>
</dbReference>
<dbReference type="PRINTS" id="PR00896">
    <property type="entry name" value="VASOPRESSINR"/>
</dbReference>
<keyword evidence="4 10" id="KW-1133">Transmembrane helix</keyword>
<evidence type="ECO:0000313" key="13">
    <source>
        <dbReference type="Proteomes" id="UP000005408"/>
    </source>
</evidence>